<dbReference type="Proteomes" id="UP000247409">
    <property type="component" value="Unassembled WGS sequence"/>
</dbReference>
<reference evidence="2 3" key="1">
    <citation type="journal article" date="2018" name="Mol. Biol. Evol.">
        <title>Analysis of the draft genome of the red seaweed Gracilariopsis chorda provides insights into genome size evolution in Rhodophyta.</title>
        <authorList>
            <person name="Lee J."/>
            <person name="Yang E.C."/>
            <person name="Graf L."/>
            <person name="Yang J.H."/>
            <person name="Qiu H."/>
            <person name="Zel Zion U."/>
            <person name="Chan C.X."/>
            <person name="Stephens T.G."/>
            <person name="Weber A.P.M."/>
            <person name="Boo G.H."/>
            <person name="Boo S.M."/>
            <person name="Kim K.M."/>
            <person name="Shin Y."/>
            <person name="Jung M."/>
            <person name="Lee S.J."/>
            <person name="Yim H.S."/>
            <person name="Lee J.H."/>
            <person name="Bhattacharya D."/>
            <person name="Yoon H.S."/>
        </authorList>
    </citation>
    <scope>NUCLEOTIDE SEQUENCE [LARGE SCALE GENOMIC DNA]</scope>
    <source>
        <strain evidence="2 3">SKKU-2015</strain>
        <tissue evidence="2">Whole body</tissue>
    </source>
</reference>
<dbReference type="AlphaFoldDB" id="A0A2V3IKK4"/>
<protein>
    <submittedName>
        <fullName evidence="2">Uncharacterized protein</fullName>
    </submittedName>
</protein>
<gene>
    <name evidence="2" type="ORF">BWQ96_07735</name>
</gene>
<dbReference type="OrthoDB" id="10529203at2759"/>
<sequence>MPSKKASNQTSGSKKQSPHARATAVGRKRARADDDNCSPSAAPNSGAEEEVGEENSDQIICTTNRLKKKRASDNEQHGVRLIKEASGSNDEEGTVSKSIRSLSANSEQFIQLSVKNQAILRPSLELLKQAVEVLRQASAIGVLTSAVSLPKVLFIAARKGVDEDEQPLLANKMLVESLLHLAKIQNEELPDYSNIGRRRRSAFADQRFSNYSEADIETARHAAQWALQLLSQSIRGTCGLDDEVTLNNTTQPFQHRDVSEVFVTPRDRLDPFMSQRLTERILGTLQDLRSSGQHQGRNMHVTRMQVSAILRSPVCVTVLNELLLTASHRYVACLKGTSARDSHEFICNIGRDVIRSGELLFRKLSLPTQSILLRHCNSVWKWLRDKVEDSLVGKKALPYDMEKKICEPIALAVADDVTLHWELMDEVRREVSRSSEPFCLRSWRKRRFYRAVFSESQRIIRCGIIPPGGETAQSWHRVPLARRVPSFLRSTANFLDTVERCMWTLHGNTDRCLKAALLAMKYLHQCVHHSGSCCVSATFHAYLLCIEGILERASWLCAKWVVRTLASGTASDHERRLVLRHVAVVMSAIDVFRLPGGTLAETHETLSRSIRQNEAFLTNIALKNIIDLPSTSDRVRINNIMAFTITGLKVFERKGCVTFFIKSIDRFEVAEIIRSLRITMNWADRTSRVCHNAIVEKIKSLVSHPQHE</sequence>
<evidence type="ECO:0000256" key="1">
    <source>
        <dbReference type="SAM" id="MobiDB-lite"/>
    </source>
</evidence>
<name>A0A2V3IKK4_9FLOR</name>
<dbReference type="EMBL" id="NBIV01000158">
    <property type="protein sequence ID" value="PXF42573.1"/>
    <property type="molecule type" value="Genomic_DNA"/>
</dbReference>
<organism evidence="2 3">
    <name type="scientific">Gracilariopsis chorda</name>
    <dbReference type="NCBI Taxonomy" id="448386"/>
    <lineage>
        <taxon>Eukaryota</taxon>
        <taxon>Rhodophyta</taxon>
        <taxon>Florideophyceae</taxon>
        <taxon>Rhodymeniophycidae</taxon>
        <taxon>Gracilariales</taxon>
        <taxon>Gracilariaceae</taxon>
        <taxon>Gracilariopsis</taxon>
    </lineage>
</organism>
<evidence type="ECO:0000313" key="2">
    <source>
        <dbReference type="EMBL" id="PXF42573.1"/>
    </source>
</evidence>
<feature type="compositionally biased region" description="Acidic residues" evidence="1">
    <location>
        <begin position="47"/>
        <end position="56"/>
    </location>
</feature>
<comment type="caution">
    <text evidence="2">The sequence shown here is derived from an EMBL/GenBank/DDBJ whole genome shotgun (WGS) entry which is preliminary data.</text>
</comment>
<keyword evidence="3" id="KW-1185">Reference proteome</keyword>
<feature type="compositionally biased region" description="Polar residues" evidence="1">
    <location>
        <begin position="1"/>
        <end position="15"/>
    </location>
</feature>
<feature type="region of interest" description="Disordered" evidence="1">
    <location>
        <begin position="1"/>
        <end position="56"/>
    </location>
</feature>
<evidence type="ECO:0000313" key="3">
    <source>
        <dbReference type="Proteomes" id="UP000247409"/>
    </source>
</evidence>
<accession>A0A2V3IKK4</accession>
<proteinExistence type="predicted"/>